<evidence type="ECO:0000259" key="2">
    <source>
        <dbReference type="PROSITE" id="PS50110"/>
    </source>
</evidence>
<dbReference type="InterPro" id="IPR011006">
    <property type="entry name" value="CheY-like_superfamily"/>
</dbReference>
<organism evidence="3 4">
    <name type="scientific">Candidatus Desulfatibia vada</name>
    <dbReference type="NCBI Taxonomy" id="2841696"/>
    <lineage>
        <taxon>Bacteria</taxon>
        <taxon>Pseudomonadati</taxon>
        <taxon>Thermodesulfobacteriota</taxon>
        <taxon>Desulfobacteria</taxon>
        <taxon>Desulfobacterales</taxon>
        <taxon>Desulfobacterales incertae sedis</taxon>
        <taxon>Candidatus Desulfatibia</taxon>
    </lineage>
</organism>
<evidence type="ECO:0000256" key="1">
    <source>
        <dbReference type="PROSITE-ProRule" id="PRU00169"/>
    </source>
</evidence>
<gene>
    <name evidence="3" type="ORF">H8D96_11085</name>
</gene>
<dbReference type="Proteomes" id="UP000605201">
    <property type="component" value="Unassembled WGS sequence"/>
</dbReference>
<dbReference type="Gene3D" id="3.40.50.2300">
    <property type="match status" value="1"/>
</dbReference>
<sequence length="132" mass="14090">MLKILLVSPDKGSLSEMASAWTESGDVYLMWAESGKMALGVASDIAIDLVVTDEQLGDMTGIEFAGKLLAVNPMINCASVNRLPPEAFHEASEGLGLLAQLPVHPGKEHAEELLQRLKHIKRLTAGAKGNIT</sequence>
<keyword evidence="1" id="KW-0597">Phosphoprotein</keyword>
<dbReference type="AlphaFoldDB" id="A0A8J6NRS6"/>
<feature type="domain" description="Response regulatory" evidence="2">
    <location>
        <begin position="3"/>
        <end position="132"/>
    </location>
</feature>
<proteinExistence type="predicted"/>
<name>A0A8J6NRS6_9BACT</name>
<dbReference type="SUPFAM" id="SSF52172">
    <property type="entry name" value="CheY-like"/>
    <property type="match status" value="1"/>
</dbReference>
<protein>
    <recommendedName>
        <fullName evidence="2">Response regulatory domain-containing protein</fullName>
    </recommendedName>
</protein>
<dbReference type="InterPro" id="IPR001789">
    <property type="entry name" value="Sig_transdc_resp-reg_receiver"/>
</dbReference>
<evidence type="ECO:0000313" key="3">
    <source>
        <dbReference type="EMBL" id="MBC8432451.1"/>
    </source>
</evidence>
<accession>A0A8J6NRS6</accession>
<dbReference type="GO" id="GO:0000160">
    <property type="term" value="P:phosphorelay signal transduction system"/>
    <property type="evidence" value="ECO:0007669"/>
    <property type="project" value="InterPro"/>
</dbReference>
<feature type="modified residue" description="4-aspartylphosphate" evidence="1">
    <location>
        <position position="53"/>
    </location>
</feature>
<evidence type="ECO:0000313" key="4">
    <source>
        <dbReference type="Proteomes" id="UP000605201"/>
    </source>
</evidence>
<comment type="caution">
    <text evidence="3">The sequence shown here is derived from an EMBL/GenBank/DDBJ whole genome shotgun (WGS) entry which is preliminary data.</text>
</comment>
<dbReference type="PROSITE" id="PS50110">
    <property type="entry name" value="RESPONSE_REGULATORY"/>
    <property type="match status" value="1"/>
</dbReference>
<reference evidence="3 4" key="1">
    <citation type="submission" date="2020-08" db="EMBL/GenBank/DDBJ databases">
        <title>Bridging the membrane lipid divide: bacteria of the FCB group superphylum have the potential to synthesize archaeal ether lipids.</title>
        <authorList>
            <person name="Villanueva L."/>
            <person name="Von Meijenfeldt F.A.B."/>
            <person name="Westbye A.B."/>
            <person name="Yadav S."/>
            <person name="Hopmans E.C."/>
            <person name="Dutilh B.E."/>
            <person name="Sinninghe Damste J.S."/>
        </authorList>
    </citation>
    <scope>NUCLEOTIDE SEQUENCE [LARGE SCALE GENOMIC DNA]</scope>
    <source>
        <strain evidence="3">NIOZ-UU17</strain>
    </source>
</reference>
<dbReference type="EMBL" id="JACNIG010000226">
    <property type="protein sequence ID" value="MBC8432451.1"/>
    <property type="molecule type" value="Genomic_DNA"/>
</dbReference>